<dbReference type="InterPro" id="IPR027379">
    <property type="entry name" value="CLS_N"/>
</dbReference>
<dbReference type="CDD" id="cd09154">
    <property type="entry name" value="PLDc_SMU_988_like_1"/>
    <property type="match status" value="1"/>
</dbReference>
<dbReference type="Pfam" id="PF13091">
    <property type="entry name" value="PLDc_2"/>
    <property type="match status" value="2"/>
</dbReference>
<organism evidence="15 16">
    <name type="scientific">Peloplasma aerotolerans</name>
    <dbReference type="NCBI Taxonomy" id="3044389"/>
    <lineage>
        <taxon>Bacteria</taxon>
        <taxon>Bacillati</taxon>
        <taxon>Mycoplasmatota</taxon>
        <taxon>Mollicutes</taxon>
        <taxon>Acholeplasmatales</taxon>
        <taxon>Acholeplasmataceae</taxon>
        <taxon>Peloplasma</taxon>
    </lineage>
</organism>
<evidence type="ECO:0000256" key="11">
    <source>
        <dbReference type="ARBA" id="ARBA00023264"/>
    </source>
</evidence>
<proteinExistence type="predicted"/>
<accession>A0AAW6U3P5</accession>
<evidence type="ECO:0000313" key="16">
    <source>
        <dbReference type="Proteomes" id="UP001431532"/>
    </source>
</evidence>
<evidence type="ECO:0000256" key="1">
    <source>
        <dbReference type="ARBA" id="ARBA00004651"/>
    </source>
</evidence>
<feature type="domain" description="PLD phosphodiesterase" evidence="14">
    <location>
        <begin position="408"/>
        <end position="435"/>
    </location>
</feature>
<dbReference type="GO" id="GO:0005886">
    <property type="term" value="C:plasma membrane"/>
    <property type="evidence" value="ECO:0007669"/>
    <property type="project" value="UniProtKB-SubCell"/>
</dbReference>
<keyword evidence="10" id="KW-0594">Phospholipid biosynthesis</keyword>
<evidence type="ECO:0000256" key="6">
    <source>
        <dbReference type="ARBA" id="ARBA00022737"/>
    </source>
</evidence>
<evidence type="ECO:0000256" key="5">
    <source>
        <dbReference type="ARBA" id="ARBA00022692"/>
    </source>
</evidence>
<keyword evidence="16" id="KW-1185">Reference proteome</keyword>
<keyword evidence="9 13" id="KW-0472">Membrane</keyword>
<keyword evidence="5 13" id="KW-0812">Transmembrane</keyword>
<dbReference type="GO" id="GO:0032049">
    <property type="term" value="P:cardiolipin biosynthetic process"/>
    <property type="evidence" value="ECO:0007669"/>
    <property type="project" value="UniProtKB-UniRule"/>
</dbReference>
<dbReference type="InterPro" id="IPR025202">
    <property type="entry name" value="PLD-like_dom"/>
</dbReference>
<feature type="transmembrane region" description="Helical" evidence="13">
    <location>
        <begin position="12"/>
        <end position="30"/>
    </location>
</feature>
<dbReference type="EC" id="2.7.8.-" evidence="12"/>
<sequence length="493" mass="57285">MKRLLRMVLSRTFLILILLLLQIILLFVLINYISQIGSWGTIFYAISILIIIYLITRNENPAYKMSWIIPILIFPLFGGLFYLIYRNRNFSKKVIQRELEIEKQREQYVKDIKNPKPFQDTVYLQQQGYPTYKQTKTDFLGSGELMFEKLLEDLKNAKKYIFMEFFIINKGFMWDTILDILKEKAKAGLDVKIIYDDFGSSSLPYRYTKHLKKMGIDALNFNPMRIHLNFAMNYRDHRKIVVIDGNVGYTGGINIGDEYINKIKPFGHWLDAGIRLEGEAVWSLVISFLETYQFISHQEVDYLSYKSDLIVESDGYVAPFSDTPLDKELTTKNIFLSLIYSAKKSIYITTPYLIIDHELTTAFTFAAKSGIDIKIIIPYVPDKKIVFMVTETYVPELIAAGAKVYRYEPGFIHSKMMIIDGVKAVIGTANFDFRSLYLHFENTVYLDHTTSIQQMNAFINETLEQSVCVTQTGKRNLIYKLLQVIFRGFSSIM</sequence>
<keyword evidence="4" id="KW-0808">Transferase</keyword>
<evidence type="ECO:0000256" key="8">
    <source>
        <dbReference type="ARBA" id="ARBA00023098"/>
    </source>
</evidence>
<name>A0AAW6U3P5_9MOLU</name>
<comment type="caution">
    <text evidence="15">The sequence shown here is derived from an EMBL/GenBank/DDBJ whole genome shotgun (WGS) entry which is preliminary data.</text>
</comment>
<dbReference type="Pfam" id="PF13396">
    <property type="entry name" value="PLDc_N"/>
    <property type="match status" value="1"/>
</dbReference>
<dbReference type="Proteomes" id="UP001431532">
    <property type="component" value="Unassembled WGS sequence"/>
</dbReference>
<dbReference type="SUPFAM" id="SSF56024">
    <property type="entry name" value="Phospholipase D/nuclease"/>
    <property type="match status" value="2"/>
</dbReference>
<dbReference type="PROSITE" id="PS50035">
    <property type="entry name" value="PLD"/>
    <property type="match status" value="2"/>
</dbReference>
<dbReference type="EMBL" id="JASCXW010000005">
    <property type="protein sequence ID" value="MDI6452522.1"/>
    <property type="molecule type" value="Genomic_DNA"/>
</dbReference>
<dbReference type="AlphaFoldDB" id="A0AAW6U3P5"/>
<keyword evidence="7 13" id="KW-1133">Transmembrane helix</keyword>
<dbReference type="PANTHER" id="PTHR21248:SF22">
    <property type="entry name" value="PHOSPHOLIPASE D"/>
    <property type="match status" value="1"/>
</dbReference>
<evidence type="ECO:0000259" key="14">
    <source>
        <dbReference type="PROSITE" id="PS50035"/>
    </source>
</evidence>
<keyword evidence="11" id="KW-1208">Phospholipid metabolism</keyword>
<dbReference type="PANTHER" id="PTHR21248">
    <property type="entry name" value="CARDIOLIPIN SYNTHASE"/>
    <property type="match status" value="1"/>
</dbReference>
<evidence type="ECO:0000256" key="3">
    <source>
        <dbReference type="ARBA" id="ARBA00022516"/>
    </source>
</evidence>
<evidence type="ECO:0000256" key="13">
    <source>
        <dbReference type="SAM" id="Phobius"/>
    </source>
</evidence>
<reference evidence="15" key="1">
    <citation type="submission" date="2023-05" db="EMBL/GenBank/DDBJ databases">
        <title>Mariniplasma microaerophilum sp. nov., a novel anaerobic mollicute isolated from terrestrial mud volcano, Taman Peninsula, Russia.</title>
        <authorList>
            <person name="Khomyakova M.A."/>
            <person name="Merkel A.Y."/>
            <person name="Slobodkin A.I."/>
        </authorList>
    </citation>
    <scope>NUCLEOTIDE SEQUENCE</scope>
    <source>
        <strain evidence="15">M4Ah</strain>
    </source>
</reference>
<protein>
    <recommendedName>
        <fullName evidence="12">Cardiolipin synthase</fullName>
        <ecNumber evidence="12">2.7.8.-</ecNumber>
    </recommendedName>
</protein>
<evidence type="ECO:0000256" key="7">
    <source>
        <dbReference type="ARBA" id="ARBA00022989"/>
    </source>
</evidence>
<keyword evidence="3" id="KW-0444">Lipid biosynthesis</keyword>
<evidence type="ECO:0000313" key="15">
    <source>
        <dbReference type="EMBL" id="MDI6452522.1"/>
    </source>
</evidence>
<evidence type="ECO:0000256" key="4">
    <source>
        <dbReference type="ARBA" id="ARBA00022679"/>
    </source>
</evidence>
<feature type="transmembrane region" description="Helical" evidence="13">
    <location>
        <begin position="67"/>
        <end position="85"/>
    </location>
</feature>
<evidence type="ECO:0000256" key="12">
    <source>
        <dbReference type="NCBIfam" id="TIGR04265"/>
    </source>
</evidence>
<evidence type="ECO:0000256" key="2">
    <source>
        <dbReference type="ARBA" id="ARBA00022475"/>
    </source>
</evidence>
<feature type="transmembrane region" description="Helical" evidence="13">
    <location>
        <begin position="36"/>
        <end position="55"/>
    </location>
</feature>
<keyword evidence="6" id="KW-0677">Repeat</keyword>
<gene>
    <name evidence="15" type="primary">cls</name>
    <name evidence="15" type="ORF">QJ521_02995</name>
</gene>
<comment type="subcellular location">
    <subcellularLocation>
        <location evidence="1">Cell membrane</location>
        <topology evidence="1">Multi-pass membrane protein</topology>
    </subcellularLocation>
</comment>
<keyword evidence="2" id="KW-1003">Cell membrane</keyword>
<dbReference type="SMART" id="SM00155">
    <property type="entry name" value="PLDc"/>
    <property type="match status" value="2"/>
</dbReference>
<feature type="domain" description="PLD phosphodiesterase" evidence="14">
    <location>
        <begin position="232"/>
        <end position="259"/>
    </location>
</feature>
<dbReference type="RefSeq" id="WP_282838937.1">
    <property type="nucleotide sequence ID" value="NZ_JASCXW010000005.1"/>
</dbReference>
<evidence type="ECO:0000256" key="10">
    <source>
        <dbReference type="ARBA" id="ARBA00023209"/>
    </source>
</evidence>
<dbReference type="Gene3D" id="3.30.870.10">
    <property type="entry name" value="Endonuclease Chain A"/>
    <property type="match status" value="2"/>
</dbReference>
<dbReference type="GO" id="GO:0008808">
    <property type="term" value="F:cardiolipin synthase activity"/>
    <property type="evidence" value="ECO:0007669"/>
    <property type="project" value="UniProtKB-UniRule"/>
</dbReference>
<evidence type="ECO:0000256" key="9">
    <source>
        <dbReference type="ARBA" id="ARBA00023136"/>
    </source>
</evidence>
<dbReference type="InterPro" id="IPR022924">
    <property type="entry name" value="Cardiolipin_synthase"/>
</dbReference>
<keyword evidence="8" id="KW-0443">Lipid metabolism</keyword>
<dbReference type="NCBIfam" id="TIGR04265">
    <property type="entry name" value="bac_cardiolipin"/>
    <property type="match status" value="1"/>
</dbReference>
<dbReference type="InterPro" id="IPR001736">
    <property type="entry name" value="PLipase_D/transphosphatidylase"/>
</dbReference>